<dbReference type="Pfam" id="PF01510">
    <property type="entry name" value="Amidase_2"/>
    <property type="match status" value="1"/>
</dbReference>
<dbReference type="Proteomes" id="UP000000248">
    <property type="component" value="Chromosome"/>
</dbReference>
<evidence type="ECO:0000259" key="13">
    <source>
        <dbReference type="SMART" id="SM00644"/>
    </source>
</evidence>
<dbReference type="CDD" id="cd06583">
    <property type="entry name" value="PGRP"/>
    <property type="match status" value="1"/>
</dbReference>
<evidence type="ECO:0000313" key="15">
    <source>
        <dbReference type="Proteomes" id="UP000000248"/>
    </source>
</evidence>
<protein>
    <recommendedName>
        <fullName evidence="11">1,6-anhydro-N-acetylmuramyl-L-alanine amidase AmpD</fullName>
        <ecNumber evidence="5">3.5.1.28</ecNumber>
    </recommendedName>
    <alternativeName>
        <fullName evidence="12">N-acetylmuramoyl-L-alanine amidase</fullName>
    </alternativeName>
</protein>
<dbReference type="GO" id="GO:0009253">
    <property type="term" value="P:peptidoglycan catabolic process"/>
    <property type="evidence" value="ECO:0007669"/>
    <property type="project" value="InterPro"/>
</dbReference>
<dbReference type="KEGG" id="dno:DNO_1202"/>
<dbReference type="InterPro" id="IPR036505">
    <property type="entry name" value="Amidase/PGRP_sf"/>
</dbReference>
<dbReference type="InterPro" id="IPR002502">
    <property type="entry name" value="Amidase_domain"/>
</dbReference>
<evidence type="ECO:0000256" key="12">
    <source>
        <dbReference type="ARBA" id="ARBA00042615"/>
    </source>
</evidence>
<keyword evidence="7" id="KW-0479">Metal-binding</keyword>
<dbReference type="RefSeq" id="WP_012031505.1">
    <property type="nucleotide sequence ID" value="NC_009446.1"/>
</dbReference>
<keyword evidence="10" id="KW-0961">Cell wall biogenesis/degradation</keyword>
<evidence type="ECO:0000256" key="9">
    <source>
        <dbReference type="ARBA" id="ARBA00022833"/>
    </source>
</evidence>
<dbReference type="EC" id="3.5.1.28" evidence="5"/>
<dbReference type="HOGENOM" id="CLU_049290_1_0_6"/>
<organism evidence="14 15">
    <name type="scientific">Dichelobacter nodosus (strain VCS1703A)</name>
    <dbReference type="NCBI Taxonomy" id="246195"/>
    <lineage>
        <taxon>Bacteria</taxon>
        <taxon>Pseudomonadati</taxon>
        <taxon>Pseudomonadota</taxon>
        <taxon>Gammaproteobacteria</taxon>
        <taxon>Cardiobacteriales</taxon>
        <taxon>Cardiobacteriaceae</taxon>
        <taxon>Dichelobacter</taxon>
    </lineage>
</organism>
<sequence>MEKKSVMTIDESGRLTPARIINSPFFDERPNGCPIDTIVLHNISLPPRQFGTEAIDALFTGTLPAERHPFFAEIAHLRVCAHFLIDRRGAITQYVSTLKRAWHAGRSVFLGTENCNDFSVGIELNGCDDIPYTWQQYCACADLIDALMRRHPAISKERITTHQHIAPDRKTDPGAAFHYPTLMRLLARVQKSSS</sequence>
<dbReference type="AlphaFoldDB" id="A5EXF1"/>
<dbReference type="GO" id="GO:0008745">
    <property type="term" value="F:N-acetylmuramoyl-L-alanine amidase activity"/>
    <property type="evidence" value="ECO:0007669"/>
    <property type="project" value="UniProtKB-EC"/>
</dbReference>
<dbReference type="SMART" id="SM00644">
    <property type="entry name" value="Ami_2"/>
    <property type="match status" value="1"/>
</dbReference>
<dbReference type="GO" id="GO:0046872">
    <property type="term" value="F:metal ion binding"/>
    <property type="evidence" value="ECO:0007669"/>
    <property type="project" value="UniProtKB-KW"/>
</dbReference>
<dbReference type="Gene3D" id="3.40.80.10">
    <property type="entry name" value="Peptidoglycan recognition protein-like"/>
    <property type="match status" value="1"/>
</dbReference>
<evidence type="ECO:0000256" key="8">
    <source>
        <dbReference type="ARBA" id="ARBA00022801"/>
    </source>
</evidence>
<proteinExistence type="inferred from homology"/>
<evidence type="ECO:0000256" key="10">
    <source>
        <dbReference type="ARBA" id="ARBA00023316"/>
    </source>
</evidence>
<comment type="catalytic activity">
    <reaction evidence="1">
        <text>Hydrolyzes the link between N-acetylmuramoyl residues and L-amino acid residues in certain cell-wall glycopeptides.</text>
        <dbReference type="EC" id="3.5.1.28"/>
    </reaction>
</comment>
<evidence type="ECO:0000256" key="11">
    <source>
        <dbReference type="ARBA" id="ARBA00039257"/>
    </source>
</evidence>
<dbReference type="InterPro" id="IPR051206">
    <property type="entry name" value="NAMLAA_amidase_2"/>
</dbReference>
<comment type="similarity">
    <text evidence="4">Belongs to the N-acetylmuramoyl-L-alanine amidase 2 family.</text>
</comment>
<reference evidence="14 15" key="1">
    <citation type="journal article" date="2007" name="Nat. Biotechnol.">
        <title>Genome sequence and identification of candidate vaccine antigens from the animal pathogen Dichelobacter nodosus.</title>
        <authorList>
            <person name="Myers G.S."/>
            <person name="Parker D."/>
            <person name="Al-Hasani K."/>
            <person name="Kennan R.M."/>
            <person name="Seemann T."/>
            <person name="Ren Q."/>
            <person name="Badger J.H."/>
            <person name="Selengut J.D."/>
            <person name="Deboy R.T."/>
            <person name="Tettelin H."/>
            <person name="Boyce J.D."/>
            <person name="McCarl V.P."/>
            <person name="Han X."/>
            <person name="Nelson W.C."/>
            <person name="Madupu R."/>
            <person name="Mohamoud Y."/>
            <person name="Holley T."/>
            <person name="Fedorova N."/>
            <person name="Khouri H."/>
            <person name="Bottomley S.P."/>
            <person name="Whittington R.J."/>
            <person name="Adler B."/>
            <person name="Songer J.G."/>
            <person name="Rood J.I."/>
            <person name="Paulsen I.T."/>
        </authorList>
    </citation>
    <scope>NUCLEOTIDE SEQUENCE [LARGE SCALE GENOMIC DNA]</scope>
    <source>
        <strain evidence="14 15">VCS1703A</strain>
    </source>
</reference>
<dbReference type="GO" id="GO:0005737">
    <property type="term" value="C:cytoplasm"/>
    <property type="evidence" value="ECO:0007669"/>
    <property type="project" value="UniProtKB-SubCell"/>
</dbReference>
<keyword evidence="6" id="KW-0963">Cytoplasm</keyword>
<keyword evidence="15" id="KW-1185">Reference proteome</keyword>
<dbReference type="EMBL" id="CP000513">
    <property type="protein sequence ID" value="ABQ13568.1"/>
    <property type="molecule type" value="Genomic_DNA"/>
</dbReference>
<evidence type="ECO:0000256" key="4">
    <source>
        <dbReference type="ARBA" id="ARBA00007553"/>
    </source>
</evidence>
<evidence type="ECO:0000256" key="1">
    <source>
        <dbReference type="ARBA" id="ARBA00001561"/>
    </source>
</evidence>
<evidence type="ECO:0000256" key="2">
    <source>
        <dbReference type="ARBA" id="ARBA00001947"/>
    </source>
</evidence>
<dbReference type="eggNOG" id="COG3023">
    <property type="taxonomic scope" value="Bacteria"/>
</dbReference>
<dbReference type="PANTHER" id="PTHR30417:SF4">
    <property type="entry name" value="1,6-ANHYDRO-N-ACETYLMURAMYL-L-ALANINE AMIDASE AMPD"/>
    <property type="match status" value="1"/>
</dbReference>
<evidence type="ECO:0000256" key="7">
    <source>
        <dbReference type="ARBA" id="ARBA00022723"/>
    </source>
</evidence>
<evidence type="ECO:0000256" key="5">
    <source>
        <dbReference type="ARBA" id="ARBA00011901"/>
    </source>
</evidence>
<dbReference type="NCBIfam" id="NF008758">
    <property type="entry name" value="PRK11789.1"/>
    <property type="match status" value="1"/>
</dbReference>
<feature type="domain" description="N-acetylmuramoyl-L-alanine amidase" evidence="13">
    <location>
        <begin position="23"/>
        <end position="174"/>
    </location>
</feature>
<dbReference type="GO" id="GO:0071555">
    <property type="term" value="P:cell wall organization"/>
    <property type="evidence" value="ECO:0007669"/>
    <property type="project" value="UniProtKB-KW"/>
</dbReference>
<dbReference type="PANTHER" id="PTHR30417">
    <property type="entry name" value="N-ACETYLMURAMOYL-L-ALANINE AMIDASE AMID"/>
    <property type="match status" value="1"/>
</dbReference>
<comment type="subcellular location">
    <subcellularLocation>
        <location evidence="3">Cytoplasm</location>
    </subcellularLocation>
</comment>
<keyword evidence="9" id="KW-0862">Zinc</keyword>
<evidence type="ECO:0000256" key="6">
    <source>
        <dbReference type="ARBA" id="ARBA00022490"/>
    </source>
</evidence>
<dbReference type="GO" id="GO:0009254">
    <property type="term" value="P:peptidoglycan turnover"/>
    <property type="evidence" value="ECO:0007669"/>
    <property type="project" value="TreeGrafter"/>
</dbReference>
<comment type="cofactor">
    <cofactor evidence="2">
        <name>Zn(2+)</name>
        <dbReference type="ChEBI" id="CHEBI:29105"/>
    </cofactor>
</comment>
<dbReference type="STRING" id="246195.DNO_1202"/>
<gene>
    <name evidence="14" type="primary">ampD</name>
    <name evidence="14" type="ordered locus">DNO_1202</name>
</gene>
<evidence type="ECO:0000313" key="14">
    <source>
        <dbReference type="EMBL" id="ABQ13568.1"/>
    </source>
</evidence>
<dbReference type="SUPFAM" id="SSF55846">
    <property type="entry name" value="N-acetylmuramoyl-L-alanine amidase-like"/>
    <property type="match status" value="1"/>
</dbReference>
<keyword evidence="8 14" id="KW-0378">Hydrolase</keyword>
<accession>A5EXF1</accession>
<evidence type="ECO:0000256" key="3">
    <source>
        <dbReference type="ARBA" id="ARBA00004496"/>
    </source>
</evidence>
<name>A5EXF1_DICNV</name>